<reference evidence="1 2" key="1">
    <citation type="submission" date="2011-08" db="EMBL/GenBank/DDBJ databases">
        <title>The Genome Sequence of Clostridium orbiscindens 1_3_50AFAA.</title>
        <authorList>
            <consortium name="The Broad Institute Genome Sequencing Platform"/>
            <person name="Earl A."/>
            <person name="Ward D."/>
            <person name="Feldgarden M."/>
            <person name="Gevers D."/>
            <person name="Daigneault M."/>
            <person name="Strauss J."/>
            <person name="Allen-Vercoe E."/>
            <person name="Young S.K."/>
            <person name="Zeng Q."/>
            <person name="Gargeya S."/>
            <person name="Fitzgerald M."/>
            <person name="Haas B."/>
            <person name="Abouelleil A."/>
            <person name="Alvarado L."/>
            <person name="Arachchi H.M."/>
            <person name="Berlin A."/>
            <person name="Brown A."/>
            <person name="Chapman S.B."/>
            <person name="Chen Z."/>
            <person name="Dunbar C."/>
            <person name="Freedman E."/>
            <person name="Gearin G."/>
            <person name="Gellesch M."/>
            <person name="Goldberg J."/>
            <person name="Griggs A."/>
            <person name="Gujja S."/>
            <person name="Heiman D."/>
            <person name="Howarth C."/>
            <person name="Larson L."/>
            <person name="Lui A."/>
            <person name="MacDonald P.J.P."/>
            <person name="Montmayeur A."/>
            <person name="Murphy C."/>
            <person name="Neiman D."/>
            <person name="Pearson M."/>
            <person name="Priest M."/>
            <person name="Roberts A."/>
            <person name="Saif S."/>
            <person name="Shea T."/>
            <person name="Shenoy N."/>
            <person name="Sisk P."/>
            <person name="Stolte C."/>
            <person name="Sykes S."/>
            <person name="Wortman J."/>
            <person name="Nusbaum C."/>
            <person name="Birren B."/>
        </authorList>
    </citation>
    <scope>NUCLEOTIDE SEQUENCE [LARGE SCALE GENOMIC DNA]</scope>
    <source>
        <strain evidence="1 2">1_3_50AFAA</strain>
    </source>
</reference>
<dbReference type="RefSeq" id="WP_007494417.1">
    <property type="nucleotide sequence ID" value="NZ_KN174162.1"/>
</dbReference>
<evidence type="ECO:0000313" key="1">
    <source>
        <dbReference type="EMBL" id="KGF56343.1"/>
    </source>
</evidence>
<dbReference type="Proteomes" id="UP000029585">
    <property type="component" value="Unassembled WGS sequence"/>
</dbReference>
<dbReference type="AlphaFoldDB" id="A0A096BAC5"/>
<keyword evidence="2" id="KW-1185">Reference proteome</keyword>
<gene>
    <name evidence="1" type="ORF">HMPREF9460_01119</name>
</gene>
<protein>
    <submittedName>
        <fullName evidence="1">Uncharacterized protein</fullName>
    </submittedName>
</protein>
<dbReference type="eggNOG" id="ENOG502ZD71">
    <property type="taxonomic scope" value="Bacteria"/>
</dbReference>
<dbReference type="EMBL" id="ADLO01000043">
    <property type="protein sequence ID" value="KGF56343.1"/>
    <property type="molecule type" value="Genomic_DNA"/>
</dbReference>
<name>A0A096BAC5_FLAPL</name>
<accession>A0A096BAC5</accession>
<dbReference type="Pfam" id="PF20124">
    <property type="entry name" value="DUF6514"/>
    <property type="match status" value="1"/>
</dbReference>
<evidence type="ECO:0000313" key="2">
    <source>
        <dbReference type="Proteomes" id="UP000029585"/>
    </source>
</evidence>
<organism evidence="1 2">
    <name type="scientific">Flavonifractor plautii 1_3_50AFAA</name>
    <dbReference type="NCBI Taxonomy" id="742738"/>
    <lineage>
        <taxon>Bacteria</taxon>
        <taxon>Bacillati</taxon>
        <taxon>Bacillota</taxon>
        <taxon>Clostridia</taxon>
        <taxon>Eubacteriales</taxon>
        <taxon>Oscillospiraceae</taxon>
        <taxon>Flavonifractor</taxon>
    </lineage>
</organism>
<comment type="caution">
    <text evidence="1">The sequence shown here is derived from an EMBL/GenBank/DDBJ whole genome shotgun (WGS) entry which is preliminary data.</text>
</comment>
<dbReference type="GeneID" id="63972388"/>
<proteinExistence type="predicted"/>
<dbReference type="InterPro" id="IPR017016">
    <property type="entry name" value="UCP033595"/>
</dbReference>
<dbReference type="HOGENOM" id="CLU_190521_0_0_9"/>
<sequence>MWEELVVKRYLCAKTAGLLTLEYYLLISLFAEDLEIYGVKIVEWQNSNQRPGLTMSGQQIFRPIALLSKGTVVPTSLVVEFIGGCRLRCRGTEDLQ</sequence>